<keyword evidence="3" id="KW-1185">Reference proteome</keyword>
<evidence type="ECO:0008006" key="4">
    <source>
        <dbReference type="Google" id="ProtNLM"/>
    </source>
</evidence>
<evidence type="ECO:0000313" key="2">
    <source>
        <dbReference type="EMBL" id="KAH9516162.1"/>
    </source>
</evidence>
<reference evidence="2" key="2">
    <citation type="journal article" date="2022" name="Res Sq">
        <title>Comparative Genomics Reveals Insights into the Divergent Evolution of Astigmatic Mites and Household Pest Adaptations.</title>
        <authorList>
            <person name="Xiong Q."/>
            <person name="Wan A.T.-Y."/>
            <person name="Liu X.-Y."/>
            <person name="Fung C.S.-H."/>
            <person name="Xiao X."/>
            <person name="Malainual N."/>
            <person name="Hou J."/>
            <person name="Wang L."/>
            <person name="Wang M."/>
            <person name="Yang K."/>
            <person name="Cui Y."/>
            <person name="Leung E."/>
            <person name="Nong W."/>
            <person name="Shin S.-K."/>
            <person name="Au S."/>
            <person name="Jeong K.Y."/>
            <person name="Chew F.T."/>
            <person name="Hui J."/>
            <person name="Leung T.F."/>
            <person name="Tungtrongchitr A."/>
            <person name="Zhong N."/>
            <person name="Liu Z."/>
            <person name="Tsui S."/>
        </authorList>
    </citation>
    <scope>NUCLEOTIDE SEQUENCE</scope>
    <source>
        <strain evidence="2">Derf</strain>
        <tissue evidence="2">Whole organism</tissue>
    </source>
</reference>
<comment type="caution">
    <text evidence="2">The sequence shown here is derived from an EMBL/GenBank/DDBJ whole genome shotgun (WGS) entry which is preliminary data.</text>
</comment>
<proteinExistence type="predicted"/>
<evidence type="ECO:0000313" key="3">
    <source>
        <dbReference type="Proteomes" id="UP000790347"/>
    </source>
</evidence>
<reference evidence="2" key="1">
    <citation type="submission" date="2013-05" db="EMBL/GenBank/DDBJ databases">
        <authorList>
            <person name="Yim A.K.Y."/>
            <person name="Chan T.F."/>
            <person name="Ji K.M."/>
            <person name="Liu X.Y."/>
            <person name="Zhou J.W."/>
            <person name="Li R.Q."/>
            <person name="Yang K.Y."/>
            <person name="Li J."/>
            <person name="Li M."/>
            <person name="Law P.T.W."/>
            <person name="Wu Y.L."/>
            <person name="Cai Z.L."/>
            <person name="Qin H."/>
            <person name="Bao Y."/>
            <person name="Leung R.K.K."/>
            <person name="Ng P.K.S."/>
            <person name="Zou J."/>
            <person name="Zhong X.J."/>
            <person name="Ran P.X."/>
            <person name="Zhong N.S."/>
            <person name="Liu Z.G."/>
            <person name="Tsui S.K.W."/>
        </authorList>
    </citation>
    <scope>NUCLEOTIDE SEQUENCE</scope>
    <source>
        <strain evidence="2">Derf</strain>
        <tissue evidence="2">Whole organism</tissue>
    </source>
</reference>
<dbReference type="AlphaFoldDB" id="A0A922L7G4"/>
<accession>A0A922L7G4</accession>
<feature type="signal peptide" evidence="1">
    <location>
        <begin position="1"/>
        <end position="20"/>
    </location>
</feature>
<protein>
    <recommendedName>
        <fullName evidence="4">Secreted protein</fullName>
    </recommendedName>
</protein>
<name>A0A922L7G4_DERFA</name>
<gene>
    <name evidence="2" type="ORF">DERF_006921</name>
</gene>
<evidence type="ECO:0000256" key="1">
    <source>
        <dbReference type="SAM" id="SignalP"/>
    </source>
</evidence>
<keyword evidence="1" id="KW-0732">Signal</keyword>
<dbReference type="Proteomes" id="UP000790347">
    <property type="component" value="Unassembled WGS sequence"/>
</dbReference>
<dbReference type="EMBL" id="ASGP02000003">
    <property type="protein sequence ID" value="KAH9516162.1"/>
    <property type="molecule type" value="Genomic_DNA"/>
</dbReference>
<feature type="chain" id="PRO_5037709762" description="Secreted protein" evidence="1">
    <location>
        <begin position="21"/>
        <end position="75"/>
    </location>
</feature>
<organism evidence="2 3">
    <name type="scientific">Dermatophagoides farinae</name>
    <name type="common">American house dust mite</name>
    <dbReference type="NCBI Taxonomy" id="6954"/>
    <lineage>
        <taxon>Eukaryota</taxon>
        <taxon>Metazoa</taxon>
        <taxon>Ecdysozoa</taxon>
        <taxon>Arthropoda</taxon>
        <taxon>Chelicerata</taxon>
        <taxon>Arachnida</taxon>
        <taxon>Acari</taxon>
        <taxon>Acariformes</taxon>
        <taxon>Sarcoptiformes</taxon>
        <taxon>Astigmata</taxon>
        <taxon>Psoroptidia</taxon>
        <taxon>Analgoidea</taxon>
        <taxon>Pyroglyphidae</taxon>
        <taxon>Dermatophagoidinae</taxon>
        <taxon>Dermatophagoides</taxon>
    </lineage>
</organism>
<sequence>MKNKLFLFIIITIWSNGGHFGRLYTCTEQQSPSKVTHEPVLKNSNKLAIQQVVNSNSEFTELTCANDYHMYREIH</sequence>